<sequence>MTGGRGRAVPPPLKVLRGAPSPEELAALTGVLAALAARGGGRAAVPDAGRTAAWQRVRAEEIRPGSWMAPS</sequence>
<dbReference type="GO" id="GO:0003989">
    <property type="term" value="F:acetyl-CoA carboxylase activity"/>
    <property type="evidence" value="ECO:0007669"/>
    <property type="project" value="InterPro"/>
</dbReference>
<organism evidence="1">
    <name type="scientific">Streptomyces sp. Y1</name>
    <dbReference type="NCBI Taxonomy" id="3238634"/>
    <lineage>
        <taxon>Bacteria</taxon>
        <taxon>Bacillati</taxon>
        <taxon>Actinomycetota</taxon>
        <taxon>Actinomycetes</taxon>
        <taxon>Kitasatosporales</taxon>
        <taxon>Streptomycetaceae</taxon>
        <taxon>Streptomyces</taxon>
    </lineage>
</organism>
<accession>A0AB39TSY6</accession>
<dbReference type="RefSeq" id="WP_369184667.1">
    <property type="nucleotide sequence ID" value="NZ_CP163445.1"/>
</dbReference>
<dbReference type="AlphaFoldDB" id="A0AB39TSY6"/>
<reference evidence="1" key="1">
    <citation type="submission" date="2024-07" db="EMBL/GenBank/DDBJ databases">
        <authorList>
            <person name="Yu S.T."/>
        </authorList>
    </citation>
    <scope>NUCLEOTIDE SEQUENCE</scope>
    <source>
        <strain evidence="1">Y1</strain>
    </source>
</reference>
<evidence type="ECO:0000313" key="1">
    <source>
        <dbReference type="EMBL" id="XDQ82234.1"/>
    </source>
</evidence>
<dbReference type="EMBL" id="CP163445">
    <property type="protein sequence ID" value="XDQ82234.1"/>
    <property type="molecule type" value="Genomic_DNA"/>
</dbReference>
<dbReference type="GO" id="GO:0004658">
    <property type="term" value="F:propionyl-CoA carboxylase activity"/>
    <property type="evidence" value="ECO:0007669"/>
    <property type="project" value="InterPro"/>
</dbReference>
<name>A0AB39TSY6_9ACTN</name>
<dbReference type="InterPro" id="IPR032716">
    <property type="entry name" value="ACC_epsilon"/>
</dbReference>
<proteinExistence type="predicted"/>
<protein>
    <submittedName>
        <fullName evidence="1">Acyl-CoA carboxylase subunit epsilon</fullName>
    </submittedName>
</protein>
<dbReference type="Pfam" id="PF13822">
    <property type="entry name" value="ACC_epsilon"/>
    <property type="match status" value="1"/>
</dbReference>
<gene>
    <name evidence="1" type="ORF">AB2U05_29040</name>
</gene>